<name>A0A4Z1SR47_GIAMU</name>
<reference evidence="4 5" key="1">
    <citation type="submission" date="2019-05" db="EMBL/GenBank/DDBJ databases">
        <title>The compact genome of Giardia muris reveals important steps in the evolution of intestinal protozoan parasites.</title>
        <authorList>
            <person name="Xu F."/>
            <person name="Jimenez-Gonzalez A."/>
            <person name="Einarsson E."/>
            <person name="Astvaldsson A."/>
            <person name="Peirasmaki D."/>
            <person name="Eckmann L."/>
            <person name="Andersson J.O."/>
            <person name="Svard S.G."/>
            <person name="Jerlstrom-Hultqvist J."/>
        </authorList>
    </citation>
    <scope>NUCLEOTIDE SEQUENCE [LARGE SCALE GENOMIC DNA]</scope>
    <source>
        <strain evidence="4 5">Roberts-Thomson</strain>
    </source>
</reference>
<dbReference type="PROSITE" id="PS50082">
    <property type="entry name" value="WD_REPEATS_2"/>
    <property type="match status" value="1"/>
</dbReference>
<dbReference type="VEuPathDB" id="GiardiaDB:GMRT_14998"/>
<dbReference type="GO" id="GO:0006261">
    <property type="term" value="P:DNA-templated DNA replication"/>
    <property type="evidence" value="ECO:0007669"/>
    <property type="project" value="TreeGrafter"/>
</dbReference>
<dbReference type="GO" id="GO:0005656">
    <property type="term" value="C:nuclear pre-replicative complex"/>
    <property type="evidence" value="ECO:0007669"/>
    <property type="project" value="TreeGrafter"/>
</dbReference>
<evidence type="ECO:0000313" key="5">
    <source>
        <dbReference type="Proteomes" id="UP000315496"/>
    </source>
</evidence>
<accession>A0A4Z1SR47</accession>
<comment type="caution">
    <text evidence="4">The sequence shown here is derived from an EMBL/GenBank/DDBJ whole genome shotgun (WGS) entry which is preliminary data.</text>
</comment>
<dbReference type="GO" id="GO:0120330">
    <property type="term" value="C:rixosome complex"/>
    <property type="evidence" value="ECO:0007669"/>
    <property type="project" value="TreeGrafter"/>
</dbReference>
<evidence type="ECO:0000313" key="4">
    <source>
        <dbReference type="EMBL" id="TNJ27435.1"/>
    </source>
</evidence>
<dbReference type="EMBL" id="VDLU01000003">
    <property type="protein sequence ID" value="TNJ27435.1"/>
    <property type="molecule type" value="Genomic_DNA"/>
</dbReference>
<evidence type="ECO:0000256" key="3">
    <source>
        <dbReference type="PROSITE-ProRule" id="PRU00221"/>
    </source>
</evidence>
<keyword evidence="5" id="KW-1185">Reference proteome</keyword>
<dbReference type="Proteomes" id="UP000315496">
    <property type="component" value="Chromosome 3"/>
</dbReference>
<protein>
    <submittedName>
        <fullName evidence="4">WD40 repeat protein</fullName>
    </submittedName>
</protein>
<evidence type="ECO:0000256" key="2">
    <source>
        <dbReference type="ARBA" id="ARBA00022737"/>
    </source>
</evidence>
<feature type="repeat" description="WD" evidence="3">
    <location>
        <begin position="109"/>
        <end position="142"/>
    </location>
</feature>
<dbReference type="InterPro" id="IPR015943">
    <property type="entry name" value="WD40/YVTN_repeat-like_dom_sf"/>
</dbReference>
<dbReference type="SUPFAM" id="SSF50978">
    <property type="entry name" value="WD40 repeat-like"/>
    <property type="match status" value="1"/>
</dbReference>
<proteinExistence type="predicted"/>
<keyword evidence="2" id="KW-0677">Repeat</keyword>
<dbReference type="InterPro" id="IPR045227">
    <property type="entry name" value="WDR18/Ipi3/RID3"/>
</dbReference>
<keyword evidence="1 3" id="KW-0853">WD repeat</keyword>
<dbReference type="PROSITE" id="PS50294">
    <property type="entry name" value="WD_REPEATS_REGION"/>
    <property type="match status" value="1"/>
</dbReference>
<dbReference type="AlphaFoldDB" id="A0A4Z1SR47"/>
<dbReference type="InterPro" id="IPR036322">
    <property type="entry name" value="WD40_repeat_dom_sf"/>
</dbReference>
<dbReference type="PANTHER" id="PTHR18763">
    <property type="entry name" value="WD-REPEAT PROTEIN 18"/>
    <property type="match status" value="1"/>
</dbReference>
<evidence type="ECO:0000256" key="1">
    <source>
        <dbReference type="ARBA" id="ARBA00022574"/>
    </source>
</evidence>
<dbReference type="InterPro" id="IPR001680">
    <property type="entry name" value="WD40_rpt"/>
</dbReference>
<dbReference type="PANTHER" id="PTHR18763:SF0">
    <property type="entry name" value="WD REPEAT-CONTAINING PROTEIN 18"/>
    <property type="match status" value="1"/>
</dbReference>
<sequence>MRSAIGTSHQGGVLAVWDPRGPTVYWQSMGADGDANLKGVFAERSCISIRSISTHLHLYGYDDPAPLFRAVIPFEAMTARLDQDYLYLTSTDGHLAIWAIATGLLLGIVQLHARAITTLDLRDGYLLTGGDDGTITLWSVQSILTAIYTGTAPISIATSSEHAFPVLRAIFAPFQSHNIGIYSASRRQQLRFWRLHEGSRGFLLKTVMSVTLPAEPVAIESSPDGSYLYVLTDICLYGVPIGGPDVSERICLDTPVYTEIFERPSTLGSETFTCMATCAMTHTMYVGTSAGSLVALLPGGGMHVYPGRDSLPVESIYIIQRDFRDTIALDAGCQKRPFLANLSRTPCLRQTATLACLKSSVGELGFGQLYKVPMAEQAGLGHVSVPLPLHNIGGARCMEEAADGLEKTTATTLKEPPSLDFEQACTEDFLLDELSSLIEKTDNASGAMTLSRSAEYMTTVQANSLLREKVARLTRKLAIKQLNQEFDHAVDPNADRIE</sequence>
<dbReference type="GO" id="GO:0006364">
    <property type="term" value="P:rRNA processing"/>
    <property type="evidence" value="ECO:0007669"/>
    <property type="project" value="TreeGrafter"/>
</dbReference>
<organism evidence="4 5">
    <name type="scientific">Giardia muris</name>
    <dbReference type="NCBI Taxonomy" id="5742"/>
    <lineage>
        <taxon>Eukaryota</taxon>
        <taxon>Metamonada</taxon>
        <taxon>Diplomonadida</taxon>
        <taxon>Hexamitidae</taxon>
        <taxon>Giardiinae</taxon>
        <taxon>Giardia</taxon>
    </lineage>
</organism>
<dbReference type="Gene3D" id="2.130.10.10">
    <property type="entry name" value="YVTN repeat-like/Quinoprotein amine dehydrogenase"/>
    <property type="match status" value="1"/>
</dbReference>
<gene>
    <name evidence="4" type="ORF">GMRT_14998</name>
</gene>